<evidence type="ECO:0000256" key="2">
    <source>
        <dbReference type="ARBA" id="ARBA00022692"/>
    </source>
</evidence>
<protein>
    <recommendedName>
        <fullName evidence="5">Endoplasmic reticulum-Golgi intermediate compartment protein</fullName>
    </recommendedName>
</protein>
<feature type="domain" description="Endoplasmic reticulum vesicle transporter C-terminal" evidence="6">
    <location>
        <begin position="148"/>
        <end position="305"/>
    </location>
</feature>
<feature type="domain" description="Endoplasmic reticulum vesicle transporter N-terminal" evidence="7">
    <location>
        <begin position="10"/>
        <end position="97"/>
    </location>
</feature>
<keyword evidence="5" id="KW-0333">Golgi apparatus</keyword>
<reference evidence="8 9" key="1">
    <citation type="journal article" date="2023" name="G3 (Bethesda)">
        <title>A high-quality reference genome for the fission yeast Schizosaccharomyces osmophilus.</title>
        <authorList>
            <person name="Jia G.S."/>
            <person name="Zhang W.C."/>
            <person name="Liang Y."/>
            <person name="Liu X.H."/>
            <person name="Rhind N."/>
            <person name="Pidoux A."/>
            <person name="Brysch-Herzberg M."/>
            <person name="Du L.L."/>
        </authorList>
    </citation>
    <scope>NUCLEOTIDE SEQUENCE [LARGE SCALE GENOMIC DNA]</scope>
    <source>
        <strain evidence="8 9">CBS 15793</strain>
    </source>
</reference>
<dbReference type="Pfam" id="PF07970">
    <property type="entry name" value="COPIIcoated_ERV"/>
    <property type="match status" value="1"/>
</dbReference>
<keyword evidence="4 5" id="KW-0472">Membrane</keyword>
<dbReference type="GO" id="GO:0000139">
    <property type="term" value="C:Golgi membrane"/>
    <property type="evidence" value="ECO:0007669"/>
    <property type="project" value="UniProtKB-SubCell"/>
</dbReference>
<dbReference type="InterPro" id="IPR012936">
    <property type="entry name" value="Erv_C"/>
</dbReference>
<dbReference type="GO" id="GO:0033116">
    <property type="term" value="C:endoplasmic reticulum-Golgi intermediate compartment membrane"/>
    <property type="evidence" value="ECO:0007669"/>
    <property type="project" value="UniProtKB-SubCell"/>
</dbReference>
<dbReference type="KEGG" id="som:SOMG_02580"/>
<evidence type="ECO:0000313" key="8">
    <source>
        <dbReference type="EMBL" id="WBW73897.1"/>
    </source>
</evidence>
<dbReference type="GeneID" id="80876061"/>
<dbReference type="EMBL" id="CP115612">
    <property type="protein sequence ID" value="WBW73897.1"/>
    <property type="molecule type" value="Genomic_DNA"/>
</dbReference>
<comment type="subcellular location">
    <subcellularLocation>
        <location evidence="5">Endoplasmic reticulum membrane</location>
        <topology evidence="5">Multi-pass membrane protein</topology>
    </subcellularLocation>
    <subcellularLocation>
        <location evidence="5">Endoplasmic reticulum-Golgi intermediate compartment membrane</location>
        <topology evidence="5">Multi-pass membrane protein</topology>
    </subcellularLocation>
    <subcellularLocation>
        <location evidence="5">Golgi apparatus membrane</location>
        <topology evidence="5">Multi-pass membrane protein</topology>
    </subcellularLocation>
    <subcellularLocation>
        <location evidence="1">Membrane</location>
    </subcellularLocation>
</comment>
<evidence type="ECO:0000259" key="7">
    <source>
        <dbReference type="Pfam" id="PF13850"/>
    </source>
</evidence>
<dbReference type="GO" id="GO:0005789">
    <property type="term" value="C:endoplasmic reticulum membrane"/>
    <property type="evidence" value="ECO:0007669"/>
    <property type="project" value="UniProtKB-SubCell"/>
</dbReference>
<dbReference type="RefSeq" id="XP_056038140.1">
    <property type="nucleotide sequence ID" value="XM_056181372.1"/>
</dbReference>
<keyword evidence="9" id="KW-1185">Reference proteome</keyword>
<evidence type="ECO:0000259" key="6">
    <source>
        <dbReference type="Pfam" id="PF07970"/>
    </source>
</evidence>
<keyword evidence="3 5" id="KW-1133">Transmembrane helix</keyword>
<keyword evidence="5" id="KW-0256">Endoplasmic reticulum</keyword>
<name>A0AAE9WCJ1_9SCHI</name>
<dbReference type="GO" id="GO:0030134">
    <property type="term" value="C:COPII-coated ER to Golgi transport vesicle"/>
    <property type="evidence" value="ECO:0007669"/>
    <property type="project" value="TreeGrafter"/>
</dbReference>
<comment type="function">
    <text evidence="5">Plays a role in transport between endoplasmic reticulum and Golgi.</text>
</comment>
<organism evidence="8 9">
    <name type="scientific">Schizosaccharomyces osmophilus</name>
    <dbReference type="NCBI Taxonomy" id="2545709"/>
    <lineage>
        <taxon>Eukaryota</taxon>
        <taxon>Fungi</taxon>
        <taxon>Dikarya</taxon>
        <taxon>Ascomycota</taxon>
        <taxon>Taphrinomycotina</taxon>
        <taxon>Schizosaccharomycetes</taxon>
        <taxon>Schizosaccharomycetales</taxon>
        <taxon>Schizosaccharomycetaceae</taxon>
        <taxon>Schizosaccharomyces</taxon>
    </lineage>
</organism>
<evidence type="ECO:0000313" key="9">
    <source>
        <dbReference type="Proteomes" id="UP001212411"/>
    </source>
</evidence>
<dbReference type="Proteomes" id="UP001212411">
    <property type="component" value="Chromosome 2"/>
</dbReference>
<comment type="caution">
    <text evidence="5">Lacks conserved residue(s) required for the propagation of feature annotation.</text>
</comment>
<comment type="similarity">
    <text evidence="5">Belongs to the ERGIC family.</text>
</comment>
<dbReference type="InterPro" id="IPR045888">
    <property type="entry name" value="Erv"/>
</dbReference>
<accession>A0AAE9WCJ1</accession>
<evidence type="ECO:0000256" key="3">
    <source>
        <dbReference type="ARBA" id="ARBA00022989"/>
    </source>
</evidence>
<gene>
    <name evidence="8" type="primary">erv41</name>
    <name evidence="8" type="ORF">SOMG_02580</name>
</gene>
<keyword evidence="2 5" id="KW-0812">Transmembrane</keyword>
<dbReference type="Pfam" id="PF13850">
    <property type="entry name" value="ERGIC_N"/>
    <property type="match status" value="1"/>
</dbReference>
<sequence>MLRKKLPQHLEAFDAFPKVVNEYRKPGSSRGGVFSLAVGFFVLWLFLLECYFYQKGVREQKIMVSDKVSELMDLNLDITLAMPCTHVRVDAADKTNDIVFATNMLTLEETDLSDMRHSSTKYRPGRKSEYRWVRSGKFRQKKKPVTGAGSACRIYGKITVNRVHGQLQITTPGWGYGLSDIPFHALNFTHHIEELSFGDYYPAIVNALDGHYGFTDKEAFAFQYYLSILPTSYKSSFRSLETNQYSLTENSVPRQLGFRSSPPGIFIEYDIEPLGVQIVDKYPSIVKCFLRVLSISGGLYVLMNWLEKIYSTRPAAKAEDNMLGLLGKEIKS</sequence>
<evidence type="ECO:0000256" key="1">
    <source>
        <dbReference type="ARBA" id="ARBA00004370"/>
    </source>
</evidence>
<dbReference type="AlphaFoldDB" id="A0AAE9WCJ1"/>
<keyword evidence="5" id="KW-0813">Transport</keyword>
<dbReference type="GO" id="GO:0006890">
    <property type="term" value="P:retrograde vesicle-mediated transport, Golgi to endoplasmic reticulum"/>
    <property type="evidence" value="ECO:0007669"/>
    <property type="project" value="TreeGrafter"/>
</dbReference>
<dbReference type="GO" id="GO:0006888">
    <property type="term" value="P:endoplasmic reticulum to Golgi vesicle-mediated transport"/>
    <property type="evidence" value="ECO:0007669"/>
    <property type="project" value="UniProtKB-UniRule"/>
</dbReference>
<dbReference type="InterPro" id="IPR039542">
    <property type="entry name" value="Erv_N"/>
</dbReference>
<proteinExistence type="inferred from homology"/>
<feature type="transmembrane region" description="Helical" evidence="5">
    <location>
        <begin position="33"/>
        <end position="53"/>
    </location>
</feature>
<dbReference type="PANTHER" id="PTHR10984:SF81">
    <property type="entry name" value="ER-DERIVED VESICLES PROTEIN ERV41"/>
    <property type="match status" value="1"/>
</dbReference>
<evidence type="ECO:0000256" key="5">
    <source>
        <dbReference type="RuleBase" id="RU369013"/>
    </source>
</evidence>
<evidence type="ECO:0000256" key="4">
    <source>
        <dbReference type="ARBA" id="ARBA00023136"/>
    </source>
</evidence>
<dbReference type="PANTHER" id="PTHR10984">
    <property type="entry name" value="ENDOPLASMIC RETICULUM-GOLGI INTERMEDIATE COMPARTMENT PROTEIN"/>
    <property type="match status" value="1"/>
</dbReference>
<keyword evidence="5" id="KW-0931">ER-Golgi transport</keyword>